<comment type="caution">
    <text evidence="8">The sequence shown here is derived from an EMBL/GenBank/DDBJ whole genome shotgun (WGS) entry which is preliminary data.</text>
</comment>
<feature type="transmembrane region" description="Helical" evidence="6">
    <location>
        <begin position="377"/>
        <end position="396"/>
    </location>
</feature>
<feature type="transmembrane region" description="Helical" evidence="6">
    <location>
        <begin position="318"/>
        <end position="339"/>
    </location>
</feature>
<sequence>MSETLKKSLGTPLLTLYGIGIMVGAGIYVLVGHAAGAAGIWAPVAFLVAGLIAVPSALSYAALSAAIPEAAGDSAYVEKGLRQHWLAMLVGWINIAAGVVGGAAVLRGGVGYLQALLAVPPAAAIIGLGVALTLLAVFGVVESLTFAALLTLVEVAGLLMVGWAGAVAVPTEGWSEALASGPPPLALAGLVAATVFAFFAFLGFDDLVNMAEEARDPVRSMPRAILVALLVTALLYALVTLAALRAVPVEALGASERPLALVWETTGRSSLFLSAIAVAAALNGVLAQIVMAARVLFGLGRRAPSLTIFHRAHPRFGTPVLATLLAGAATIAAALALPVSTLAEYTTLALLAVFIIVNAALIGLHRQRRALPFAVPAYMPWLGIAGAGALLVAHIAETLP</sequence>
<keyword evidence="9" id="KW-1185">Reference proteome</keyword>
<dbReference type="Gene3D" id="1.20.1740.10">
    <property type="entry name" value="Amino acid/polyamine transporter I"/>
    <property type="match status" value="1"/>
</dbReference>
<proteinExistence type="predicted"/>
<keyword evidence="4 6" id="KW-1133">Transmembrane helix</keyword>
<evidence type="ECO:0000313" key="8">
    <source>
        <dbReference type="EMBL" id="GKY87117.1"/>
    </source>
</evidence>
<feature type="transmembrane region" description="Helical" evidence="6">
    <location>
        <begin position="144"/>
        <end position="165"/>
    </location>
</feature>
<evidence type="ECO:0000256" key="2">
    <source>
        <dbReference type="ARBA" id="ARBA00022448"/>
    </source>
</evidence>
<keyword evidence="2" id="KW-0813">Transport</keyword>
<feature type="domain" description="Amino acid permease/ SLC12A" evidence="7">
    <location>
        <begin position="16"/>
        <end position="391"/>
    </location>
</feature>
<feature type="transmembrane region" description="Helical" evidence="6">
    <location>
        <begin position="84"/>
        <end position="106"/>
    </location>
</feature>
<evidence type="ECO:0000256" key="4">
    <source>
        <dbReference type="ARBA" id="ARBA00022989"/>
    </source>
</evidence>
<name>A0ABQ5LQ43_9RHOB</name>
<dbReference type="PIRSF" id="PIRSF006060">
    <property type="entry name" value="AA_transporter"/>
    <property type="match status" value="1"/>
</dbReference>
<gene>
    <name evidence="8" type="ORF">STA1M1_09860</name>
</gene>
<evidence type="ECO:0000259" key="7">
    <source>
        <dbReference type="Pfam" id="PF00324"/>
    </source>
</evidence>
<keyword evidence="3 6" id="KW-0812">Transmembrane</keyword>
<accession>A0ABQ5LQ43</accession>
<feature type="transmembrane region" description="Helical" evidence="6">
    <location>
        <begin position="271"/>
        <end position="297"/>
    </location>
</feature>
<dbReference type="InterPro" id="IPR004841">
    <property type="entry name" value="AA-permease/SLC12A_dom"/>
</dbReference>
<dbReference type="PANTHER" id="PTHR43243:SF4">
    <property type="entry name" value="CATIONIC AMINO ACID TRANSPORTER 4"/>
    <property type="match status" value="1"/>
</dbReference>
<feature type="transmembrane region" description="Helical" evidence="6">
    <location>
        <begin position="345"/>
        <end position="365"/>
    </location>
</feature>
<feature type="transmembrane region" description="Helical" evidence="6">
    <location>
        <begin position="225"/>
        <end position="247"/>
    </location>
</feature>
<evidence type="ECO:0000313" key="9">
    <source>
        <dbReference type="Proteomes" id="UP001144205"/>
    </source>
</evidence>
<evidence type="ECO:0000256" key="6">
    <source>
        <dbReference type="SAM" id="Phobius"/>
    </source>
</evidence>
<feature type="transmembrane region" description="Helical" evidence="6">
    <location>
        <begin position="40"/>
        <end position="63"/>
    </location>
</feature>
<organism evidence="8 9">
    <name type="scientific">Sinisalibacter aestuarii</name>
    <dbReference type="NCBI Taxonomy" id="2949426"/>
    <lineage>
        <taxon>Bacteria</taxon>
        <taxon>Pseudomonadati</taxon>
        <taxon>Pseudomonadota</taxon>
        <taxon>Alphaproteobacteria</taxon>
        <taxon>Rhodobacterales</taxon>
        <taxon>Roseobacteraceae</taxon>
        <taxon>Sinisalibacter</taxon>
    </lineage>
</organism>
<dbReference type="EMBL" id="BROH01000002">
    <property type="protein sequence ID" value="GKY87117.1"/>
    <property type="molecule type" value="Genomic_DNA"/>
</dbReference>
<dbReference type="Proteomes" id="UP001144205">
    <property type="component" value="Unassembled WGS sequence"/>
</dbReference>
<protein>
    <submittedName>
        <fullName evidence="8">Amino acid transporter</fullName>
    </submittedName>
</protein>
<feature type="transmembrane region" description="Helical" evidence="6">
    <location>
        <begin position="185"/>
        <end position="204"/>
    </location>
</feature>
<evidence type="ECO:0000256" key="1">
    <source>
        <dbReference type="ARBA" id="ARBA00004141"/>
    </source>
</evidence>
<evidence type="ECO:0000256" key="3">
    <source>
        <dbReference type="ARBA" id="ARBA00022692"/>
    </source>
</evidence>
<dbReference type="PANTHER" id="PTHR43243">
    <property type="entry name" value="INNER MEMBRANE TRANSPORTER YGJI-RELATED"/>
    <property type="match status" value="1"/>
</dbReference>
<reference evidence="8" key="1">
    <citation type="journal article" date="2023" name="Int. J. Syst. Evol. Microbiol.">
        <title>Sinisalibacter aestuarii sp. nov., isolated from estuarine sediment of the Arakawa River.</title>
        <authorList>
            <person name="Arafat S.T."/>
            <person name="Hirano S."/>
            <person name="Sato A."/>
            <person name="Takeuchi K."/>
            <person name="Yasuda T."/>
            <person name="Terahara T."/>
            <person name="Hamada M."/>
            <person name="Kobayashi T."/>
        </authorList>
    </citation>
    <scope>NUCLEOTIDE SEQUENCE</scope>
    <source>
        <strain evidence="8">B-399</strain>
    </source>
</reference>
<comment type="subcellular location">
    <subcellularLocation>
        <location evidence="1">Membrane</location>
        <topology evidence="1">Multi-pass membrane protein</topology>
    </subcellularLocation>
</comment>
<feature type="transmembrane region" description="Helical" evidence="6">
    <location>
        <begin position="112"/>
        <end position="137"/>
    </location>
</feature>
<keyword evidence="5 6" id="KW-0472">Membrane</keyword>
<feature type="transmembrane region" description="Helical" evidence="6">
    <location>
        <begin position="12"/>
        <end position="34"/>
    </location>
</feature>
<dbReference type="Pfam" id="PF00324">
    <property type="entry name" value="AA_permease"/>
    <property type="match status" value="1"/>
</dbReference>
<evidence type="ECO:0000256" key="5">
    <source>
        <dbReference type="ARBA" id="ARBA00023136"/>
    </source>
</evidence>
<dbReference type="RefSeq" id="WP_281841091.1">
    <property type="nucleotide sequence ID" value="NZ_BROH01000002.1"/>
</dbReference>